<dbReference type="PANTHER" id="PTHR45871">
    <property type="entry name" value="N-ACETYLGLUCOSAMINYL-PHOSPHATIDYLINOSITOL BIOSYNTHETIC PROTEIN"/>
    <property type="match status" value="1"/>
</dbReference>
<proteinExistence type="predicted"/>
<protein>
    <recommendedName>
        <fullName evidence="6">GlcNAc-PI synthesis protein</fullName>
    </recommendedName>
</protein>
<accession>A0A811K6E4</accession>
<evidence type="ECO:0000259" key="2">
    <source>
        <dbReference type="Pfam" id="PF00534"/>
    </source>
</evidence>
<keyword evidence="1" id="KW-0808">Transferase</keyword>
<feature type="domain" description="Glycosyl transferase family 1" evidence="2">
    <location>
        <begin position="198"/>
        <end position="344"/>
    </location>
</feature>
<dbReference type="InterPro" id="IPR013234">
    <property type="entry name" value="PIGA_GPI_anchor_biosynthesis"/>
</dbReference>
<gene>
    <name evidence="4" type="ORF">BOKJ2_LOCUS3436</name>
</gene>
<dbReference type="PANTHER" id="PTHR45871:SF1">
    <property type="entry name" value="PHOSPHATIDYLINOSITOL N-ACETYLGLUCOSAMINYLTRANSFERASE SUBUNIT A"/>
    <property type="match status" value="1"/>
</dbReference>
<dbReference type="InterPro" id="IPR001296">
    <property type="entry name" value="Glyco_trans_1"/>
</dbReference>
<dbReference type="EMBL" id="CAJFDH010000002">
    <property type="protein sequence ID" value="CAD5210922.1"/>
    <property type="molecule type" value="Genomic_DNA"/>
</dbReference>
<keyword evidence="1" id="KW-0328">Glycosyltransferase</keyword>
<dbReference type="EMBL" id="CAJFCW020000002">
    <property type="protein sequence ID" value="CAG9092366.1"/>
    <property type="molecule type" value="Genomic_DNA"/>
</dbReference>
<dbReference type="AlphaFoldDB" id="A0A811K6E4"/>
<evidence type="ECO:0008006" key="6">
    <source>
        <dbReference type="Google" id="ProtNLM"/>
    </source>
</evidence>
<dbReference type="Proteomes" id="UP000783686">
    <property type="component" value="Unassembled WGS sequence"/>
</dbReference>
<evidence type="ECO:0000313" key="5">
    <source>
        <dbReference type="Proteomes" id="UP000614601"/>
    </source>
</evidence>
<comment type="caution">
    <text evidence="4">The sequence shown here is derived from an EMBL/GenBank/DDBJ whole genome shotgun (WGS) entry which is preliminary data.</text>
</comment>
<dbReference type="Proteomes" id="UP000614601">
    <property type="component" value="Unassembled WGS sequence"/>
</dbReference>
<organism evidence="4 5">
    <name type="scientific">Bursaphelenchus okinawaensis</name>
    <dbReference type="NCBI Taxonomy" id="465554"/>
    <lineage>
        <taxon>Eukaryota</taxon>
        <taxon>Metazoa</taxon>
        <taxon>Ecdysozoa</taxon>
        <taxon>Nematoda</taxon>
        <taxon>Chromadorea</taxon>
        <taxon>Rhabditida</taxon>
        <taxon>Tylenchina</taxon>
        <taxon>Tylenchomorpha</taxon>
        <taxon>Aphelenchoidea</taxon>
        <taxon>Aphelenchoididae</taxon>
        <taxon>Bursaphelenchus</taxon>
    </lineage>
</organism>
<dbReference type="OrthoDB" id="734129at2759"/>
<dbReference type="Pfam" id="PF08288">
    <property type="entry name" value="PIGA"/>
    <property type="match status" value="1"/>
</dbReference>
<name>A0A811K6E4_9BILA</name>
<dbReference type="GO" id="GO:0006506">
    <property type="term" value="P:GPI anchor biosynthetic process"/>
    <property type="evidence" value="ECO:0007669"/>
    <property type="project" value="InterPro"/>
</dbReference>
<dbReference type="GO" id="GO:0017176">
    <property type="term" value="F:phosphatidylinositol N-acetylglucosaminyltransferase activity"/>
    <property type="evidence" value="ECO:0007669"/>
    <property type="project" value="TreeGrafter"/>
</dbReference>
<evidence type="ECO:0000313" key="4">
    <source>
        <dbReference type="EMBL" id="CAD5210922.1"/>
    </source>
</evidence>
<evidence type="ECO:0000256" key="1">
    <source>
        <dbReference type="ARBA" id="ARBA00022676"/>
    </source>
</evidence>
<evidence type="ECO:0000259" key="3">
    <source>
        <dbReference type="Pfam" id="PF08288"/>
    </source>
</evidence>
<feature type="domain" description="PIGA GPI anchor biosynthesis" evidence="3">
    <location>
        <begin position="51"/>
        <end position="140"/>
    </location>
</feature>
<dbReference type="Gene3D" id="3.40.50.2000">
    <property type="entry name" value="Glycogen Phosphorylase B"/>
    <property type="match status" value="2"/>
</dbReference>
<dbReference type="Pfam" id="PF00534">
    <property type="entry name" value="Glycos_transf_1"/>
    <property type="match status" value="1"/>
</dbReference>
<dbReference type="GO" id="GO:0000506">
    <property type="term" value="C:glycosylphosphatidylinositol-N-acetylglucosaminyltransferase (GPI-GnT) complex"/>
    <property type="evidence" value="ECO:0007669"/>
    <property type="project" value="TreeGrafter"/>
</dbReference>
<sequence length="395" mass="44679">MKRRRNVATRKLRIALVSDFFCPNTGGVETHIYHLGGCLLKKGHHVIVLTHVYGERKGIVYLSNGLKVYHIPFFSVTGQFVLPSVWGSVVAYRKIFHDEQIDIVHGHSAFSPMAHEAMLHGWSLGLKTVFTDHSLFGFSDMAAIFLNRLLLRYSLPNIDRSICVSNVCKDNIVLRAGLNRHNVSVIPNAIDAKRFLPSKEPKTGPLTIVIVSRLVYRKGADLLVQVIPRICELHPDVRIIIGGDGPKRIDLEEMREIYSLEDRVEMRGMLPHNKVRDVLIEGDIFLNCSLTEAFCVAIVEAASCGLHVVSTAVGGVPEVLPPEYITLAKPEIDDIVQALSSAIVRKQRNEFLDRITLHHAIRRMYRWEDVAERTEQVYMKTIQEDKVVKGQRLRK</sequence>
<reference evidence="4" key="1">
    <citation type="submission" date="2020-09" db="EMBL/GenBank/DDBJ databases">
        <authorList>
            <person name="Kikuchi T."/>
        </authorList>
    </citation>
    <scope>NUCLEOTIDE SEQUENCE</scope>
    <source>
        <strain evidence="4">SH1</strain>
    </source>
</reference>
<dbReference type="SUPFAM" id="SSF53756">
    <property type="entry name" value="UDP-Glycosyltransferase/glycogen phosphorylase"/>
    <property type="match status" value="1"/>
</dbReference>
<keyword evidence="5" id="KW-1185">Reference proteome</keyword>